<evidence type="ECO:0000256" key="4">
    <source>
        <dbReference type="SAM" id="MobiDB-lite"/>
    </source>
</evidence>
<organism evidence="5 6">
    <name type="scientific">Phyllobacterium sophorae</name>
    <dbReference type="NCBI Taxonomy" id="1520277"/>
    <lineage>
        <taxon>Bacteria</taxon>
        <taxon>Pseudomonadati</taxon>
        <taxon>Pseudomonadota</taxon>
        <taxon>Alphaproteobacteria</taxon>
        <taxon>Hyphomicrobiales</taxon>
        <taxon>Phyllobacteriaceae</taxon>
        <taxon>Phyllobacterium</taxon>
    </lineage>
</organism>
<sequence length="499" mass="54432">MAAHRSARPEPYAAAARHHGIQERGGRKRLWSAHGSIHDRRRTSHHRVSLRSEMVRRRTDRRSSQVIKKENWIMNMKWRNLLTAATLGIISCASISPNAQASETVNLTISFSYGPYSELFDALAKKFEETHPNVKITTLQPIVGTHEEHLQQVLRAAVTGGLPDVSFQGNHLLPILEQRGLLVPLDPMIEKDPEFNSLGLTEGAKSVGRIGSVTYGLGFQSSAPAVFYNSDLLKKAGGDPEKLPKTWPEIVELAKGIKAQDAGTMGGYFDYASSGAFTFQAIIRGLGGQMMKPDNTTIAFNGPEGLSAMKLLKQFVTDGGMKDMSRDQAYQAFGAGTVGILAGASSNLSQFQKLSGDRFKVLVGPWPISANGKLPTGGRTAVIFTRDPAKQAAAWDYLKFVTGPKGQTMMVKLTGSLPNNEKAIKDPALLGKFYQDNPNQLATTQQLSDLGDWYTFPGDNAVKINTAINDDLQSVVSLKLEPDDALDKMVKDVQALLPR</sequence>
<protein>
    <submittedName>
        <fullName evidence="5">ABC transporter substrate-binding protein</fullName>
    </submittedName>
</protein>
<keyword evidence="3" id="KW-0574">Periplasm</keyword>
<proteinExistence type="inferred from homology"/>
<dbReference type="Gene3D" id="3.40.190.10">
    <property type="entry name" value="Periplasmic binding protein-like II"/>
    <property type="match status" value="2"/>
</dbReference>
<evidence type="ECO:0000256" key="1">
    <source>
        <dbReference type="ARBA" id="ARBA00004418"/>
    </source>
</evidence>
<dbReference type="Proteomes" id="UP000241764">
    <property type="component" value="Unassembled WGS sequence"/>
</dbReference>
<evidence type="ECO:0000313" key="5">
    <source>
        <dbReference type="EMBL" id="PSH56492.1"/>
    </source>
</evidence>
<accession>A0A2P7AQJ2</accession>
<evidence type="ECO:0000313" key="6">
    <source>
        <dbReference type="Proteomes" id="UP000241764"/>
    </source>
</evidence>
<dbReference type="SUPFAM" id="SSF53850">
    <property type="entry name" value="Periplasmic binding protein-like II"/>
    <property type="match status" value="1"/>
</dbReference>
<dbReference type="Pfam" id="PF13416">
    <property type="entry name" value="SBP_bac_8"/>
    <property type="match status" value="1"/>
</dbReference>
<comment type="subcellular location">
    <subcellularLocation>
        <location evidence="1">Periplasm</location>
    </subcellularLocation>
</comment>
<dbReference type="CDD" id="cd14748">
    <property type="entry name" value="PBP2_UgpB"/>
    <property type="match status" value="1"/>
</dbReference>
<gene>
    <name evidence="5" type="ORF">CU103_29235</name>
</gene>
<dbReference type="AlphaFoldDB" id="A0A2P7AQJ2"/>
<reference evidence="6" key="1">
    <citation type="submission" date="2017-11" db="EMBL/GenBank/DDBJ databases">
        <authorList>
            <person name="Kuznetsova I."/>
            <person name="Sazanova A."/>
            <person name="Chirak E."/>
            <person name="Safronova V."/>
            <person name="Willems A."/>
        </authorList>
    </citation>
    <scope>NUCLEOTIDE SEQUENCE [LARGE SCALE GENOMIC DNA]</scope>
    <source>
        <strain evidence="6">CCBAU 03422</strain>
    </source>
</reference>
<dbReference type="PANTHER" id="PTHR43649:SF12">
    <property type="entry name" value="DIACETYLCHITOBIOSE BINDING PROTEIN DASA"/>
    <property type="match status" value="1"/>
</dbReference>
<dbReference type="InterPro" id="IPR050490">
    <property type="entry name" value="Bact_solute-bd_prot1"/>
</dbReference>
<comment type="caution">
    <text evidence="5">The sequence shown here is derived from an EMBL/GenBank/DDBJ whole genome shotgun (WGS) entry which is preliminary data.</text>
</comment>
<dbReference type="EMBL" id="PGGM01000021">
    <property type="protein sequence ID" value="PSH56492.1"/>
    <property type="molecule type" value="Genomic_DNA"/>
</dbReference>
<comment type="similarity">
    <text evidence="2">Belongs to the bacterial solute-binding protein 1 family.</text>
</comment>
<evidence type="ECO:0000256" key="3">
    <source>
        <dbReference type="ARBA" id="ARBA00022764"/>
    </source>
</evidence>
<keyword evidence="6" id="KW-1185">Reference proteome</keyword>
<name>A0A2P7AQJ2_9HYPH</name>
<dbReference type="InterPro" id="IPR006059">
    <property type="entry name" value="SBP"/>
</dbReference>
<dbReference type="PANTHER" id="PTHR43649">
    <property type="entry name" value="ARABINOSE-BINDING PROTEIN-RELATED"/>
    <property type="match status" value="1"/>
</dbReference>
<feature type="region of interest" description="Disordered" evidence="4">
    <location>
        <begin position="1"/>
        <end position="28"/>
    </location>
</feature>
<dbReference type="GO" id="GO:0042597">
    <property type="term" value="C:periplasmic space"/>
    <property type="evidence" value="ECO:0007669"/>
    <property type="project" value="UniProtKB-SubCell"/>
</dbReference>
<evidence type="ECO:0000256" key="2">
    <source>
        <dbReference type="ARBA" id="ARBA00008520"/>
    </source>
</evidence>